<dbReference type="Pfam" id="PF22697">
    <property type="entry name" value="SOS1_NGEF_PH"/>
    <property type="match status" value="1"/>
</dbReference>
<keyword evidence="3" id="KW-0677">Repeat</keyword>
<dbReference type="Pfam" id="PF00307">
    <property type="entry name" value="CH"/>
    <property type="match status" value="1"/>
</dbReference>
<dbReference type="InterPro" id="IPR037832">
    <property type="entry name" value="PH_Vav"/>
</dbReference>
<dbReference type="InterPro" id="IPR035899">
    <property type="entry name" value="DBL_dom_sf"/>
</dbReference>
<keyword evidence="4 5" id="KW-0727">SH2 domain</keyword>
<evidence type="ECO:0000259" key="7">
    <source>
        <dbReference type="PROSITE" id="PS50001"/>
    </source>
</evidence>
<dbReference type="CDD" id="cd20810">
    <property type="entry name" value="C1_VAV"/>
    <property type="match status" value="1"/>
</dbReference>
<dbReference type="PANTHER" id="PTHR45818">
    <property type="entry name" value="PROTEIN VAV"/>
    <property type="match status" value="1"/>
</dbReference>
<dbReference type="SUPFAM" id="SSF47576">
    <property type="entry name" value="Calponin-homology domain, CH-domain"/>
    <property type="match status" value="1"/>
</dbReference>
<dbReference type="SMART" id="SM00252">
    <property type="entry name" value="SH2"/>
    <property type="match status" value="1"/>
</dbReference>
<feature type="compositionally biased region" description="Low complexity" evidence="6">
    <location>
        <begin position="643"/>
        <end position="653"/>
    </location>
</feature>
<evidence type="ECO:0000259" key="9">
    <source>
        <dbReference type="PROSITE" id="PS50010"/>
    </source>
</evidence>
<dbReference type="SMART" id="SM00033">
    <property type="entry name" value="CH"/>
    <property type="match status" value="1"/>
</dbReference>
<keyword evidence="1" id="KW-0597">Phosphoprotein</keyword>
<dbReference type="CDD" id="cd01223">
    <property type="entry name" value="PH_Vav"/>
    <property type="match status" value="1"/>
</dbReference>
<feature type="domain" description="Phorbol-ester/DAG-type" evidence="11">
    <location>
        <begin position="536"/>
        <end position="585"/>
    </location>
</feature>
<dbReference type="SUPFAM" id="SSF55550">
    <property type="entry name" value="SH2 domain"/>
    <property type="match status" value="1"/>
</dbReference>
<accession>A0A226EHI7</accession>
<dbReference type="GO" id="GO:0016477">
    <property type="term" value="P:cell migration"/>
    <property type="evidence" value="ECO:0007669"/>
    <property type="project" value="TreeGrafter"/>
</dbReference>
<feature type="region of interest" description="Disordered" evidence="6">
    <location>
        <begin position="623"/>
        <end position="653"/>
    </location>
</feature>
<protein>
    <submittedName>
        <fullName evidence="12">Protein vav</fullName>
    </submittedName>
</protein>
<keyword evidence="13" id="KW-1185">Reference proteome</keyword>
<dbReference type="InterPro" id="IPR011993">
    <property type="entry name" value="PH-like_dom_sf"/>
</dbReference>
<dbReference type="SMART" id="SM00109">
    <property type="entry name" value="C1"/>
    <property type="match status" value="1"/>
</dbReference>
<dbReference type="STRING" id="158441.A0A226EHI7"/>
<dbReference type="PROSITE" id="PS50021">
    <property type="entry name" value="CH"/>
    <property type="match status" value="1"/>
</dbReference>
<dbReference type="CDD" id="cd00160">
    <property type="entry name" value="RhoGEF"/>
    <property type="match status" value="1"/>
</dbReference>
<dbReference type="PANTHER" id="PTHR45818:SF3">
    <property type="entry name" value="PROTEIN VAV"/>
    <property type="match status" value="1"/>
</dbReference>
<dbReference type="Gene3D" id="3.30.505.10">
    <property type="entry name" value="SH2 domain"/>
    <property type="match status" value="1"/>
</dbReference>
<dbReference type="InterPro" id="IPR000980">
    <property type="entry name" value="SH2"/>
</dbReference>
<dbReference type="GO" id="GO:0005085">
    <property type="term" value="F:guanyl-nucleotide exchange factor activity"/>
    <property type="evidence" value="ECO:0007669"/>
    <property type="project" value="UniProtKB-KW"/>
</dbReference>
<dbReference type="SMART" id="SM00325">
    <property type="entry name" value="RhoGEF"/>
    <property type="match status" value="1"/>
</dbReference>
<evidence type="ECO:0000256" key="5">
    <source>
        <dbReference type="PROSITE-ProRule" id="PRU00191"/>
    </source>
</evidence>
<dbReference type="Gene3D" id="2.30.29.30">
    <property type="entry name" value="Pleckstrin-homology domain (PH domain)/Phosphotyrosine-binding domain (PTB)"/>
    <property type="match status" value="1"/>
</dbReference>
<evidence type="ECO:0000259" key="8">
    <source>
        <dbReference type="PROSITE" id="PS50003"/>
    </source>
</evidence>
<feature type="domain" description="DH" evidence="9">
    <location>
        <begin position="191"/>
        <end position="390"/>
    </location>
</feature>
<dbReference type="Gene3D" id="3.30.60.20">
    <property type="match status" value="1"/>
</dbReference>
<evidence type="ECO:0000256" key="3">
    <source>
        <dbReference type="ARBA" id="ARBA00022737"/>
    </source>
</evidence>
<evidence type="ECO:0000256" key="1">
    <source>
        <dbReference type="ARBA" id="ARBA00022553"/>
    </source>
</evidence>
<dbReference type="GO" id="GO:0005737">
    <property type="term" value="C:cytoplasm"/>
    <property type="evidence" value="ECO:0007669"/>
    <property type="project" value="TreeGrafter"/>
</dbReference>
<dbReference type="AlphaFoldDB" id="A0A226EHI7"/>
<dbReference type="Proteomes" id="UP000198287">
    <property type="component" value="Unassembled WGS sequence"/>
</dbReference>
<dbReference type="CDD" id="cd21201">
    <property type="entry name" value="CH_VAV"/>
    <property type="match status" value="1"/>
</dbReference>
<dbReference type="SUPFAM" id="SSF50729">
    <property type="entry name" value="PH domain-like"/>
    <property type="match status" value="1"/>
</dbReference>
<comment type="caution">
    <text evidence="12">The sequence shown here is derived from an EMBL/GenBank/DDBJ whole genome shotgun (WGS) entry which is preliminary data.</text>
</comment>
<dbReference type="PROSITE" id="PS50010">
    <property type="entry name" value="DH_2"/>
    <property type="match status" value="1"/>
</dbReference>
<feature type="domain" description="SH2" evidence="7">
    <location>
        <begin position="677"/>
        <end position="783"/>
    </location>
</feature>
<dbReference type="Pfam" id="PF00621">
    <property type="entry name" value="RhoGEF"/>
    <property type="match status" value="1"/>
</dbReference>
<reference evidence="12 13" key="1">
    <citation type="submission" date="2015-12" db="EMBL/GenBank/DDBJ databases">
        <title>The genome of Folsomia candida.</title>
        <authorList>
            <person name="Faddeeva A."/>
            <person name="Derks M.F."/>
            <person name="Anvar Y."/>
            <person name="Smit S."/>
            <person name="Van Straalen N."/>
            <person name="Roelofs D."/>
        </authorList>
    </citation>
    <scope>NUCLEOTIDE SEQUENCE [LARGE SCALE GENOMIC DNA]</scope>
    <source>
        <strain evidence="12 13">VU population</strain>
        <tissue evidence="12">Whole body</tissue>
    </source>
</reference>
<dbReference type="Pfam" id="PF00130">
    <property type="entry name" value="C1_1"/>
    <property type="match status" value="1"/>
</dbReference>
<organism evidence="12 13">
    <name type="scientific">Folsomia candida</name>
    <name type="common">Springtail</name>
    <dbReference type="NCBI Taxonomy" id="158441"/>
    <lineage>
        <taxon>Eukaryota</taxon>
        <taxon>Metazoa</taxon>
        <taxon>Ecdysozoa</taxon>
        <taxon>Arthropoda</taxon>
        <taxon>Hexapoda</taxon>
        <taxon>Collembola</taxon>
        <taxon>Entomobryomorpha</taxon>
        <taxon>Isotomoidea</taxon>
        <taxon>Isotomidae</taxon>
        <taxon>Proisotominae</taxon>
        <taxon>Folsomia</taxon>
    </lineage>
</organism>
<evidence type="ECO:0000256" key="2">
    <source>
        <dbReference type="ARBA" id="ARBA00022658"/>
    </source>
</evidence>
<feature type="domain" description="PH" evidence="8">
    <location>
        <begin position="423"/>
        <end position="525"/>
    </location>
</feature>
<dbReference type="InterPro" id="IPR000219">
    <property type="entry name" value="DH_dom"/>
</dbReference>
<dbReference type="InterPro" id="IPR001715">
    <property type="entry name" value="CH_dom"/>
</dbReference>
<dbReference type="SMART" id="SM00233">
    <property type="entry name" value="PH"/>
    <property type="match status" value="1"/>
</dbReference>
<dbReference type="InterPro" id="IPR036860">
    <property type="entry name" value="SH2_dom_sf"/>
</dbReference>
<evidence type="ECO:0000313" key="13">
    <source>
        <dbReference type="Proteomes" id="UP000198287"/>
    </source>
</evidence>
<gene>
    <name evidence="12" type="ORF">Fcan01_08139</name>
</gene>
<dbReference type="Pfam" id="PF00017">
    <property type="entry name" value="SH2"/>
    <property type="match status" value="1"/>
</dbReference>
<proteinExistence type="predicted"/>
<dbReference type="OMA" id="LELACIH"/>
<dbReference type="Gene3D" id="1.20.900.10">
    <property type="entry name" value="Dbl homology (DH) domain"/>
    <property type="match status" value="1"/>
</dbReference>
<dbReference type="InterPro" id="IPR055251">
    <property type="entry name" value="SOS1_NGEF_PH"/>
</dbReference>
<dbReference type="InterPro" id="IPR002219">
    <property type="entry name" value="PKC_DAG/PE"/>
</dbReference>
<keyword evidence="2" id="KW-0344">Guanine-nucleotide releasing factor</keyword>
<evidence type="ECO:0000256" key="6">
    <source>
        <dbReference type="SAM" id="MobiDB-lite"/>
    </source>
</evidence>
<dbReference type="PROSITE" id="PS50081">
    <property type="entry name" value="ZF_DAG_PE_2"/>
    <property type="match status" value="1"/>
</dbReference>
<dbReference type="Gene3D" id="1.10.418.10">
    <property type="entry name" value="Calponin-like domain"/>
    <property type="match status" value="1"/>
</dbReference>
<dbReference type="EMBL" id="LNIX01000003">
    <property type="protein sequence ID" value="OXA56790.1"/>
    <property type="molecule type" value="Genomic_DNA"/>
</dbReference>
<evidence type="ECO:0000256" key="4">
    <source>
        <dbReference type="ARBA" id="ARBA00022999"/>
    </source>
</evidence>
<sequence>MCEESWKDCAEWLTRCGLLPPEHRAQTSIKDLAYTLRDGVQLCRLLNCLQSNALDLKEISLKPQMAQFLCLRNIRTFLQTCKNIFDLHDTDLFQPSMLFDLSDFGKVLFTLSKLSNSPKVLQAGFAGFSALPDRAPILDEEMCQNLEDLVSEPPTPLVLPQRHLENEESIYEELCYITFRIKQPPVTLREKRDYVKGELLETEGNYIDALMMLKKKFMKPLSSLMKEEDRKIAFFGIKELSEIHTGFLNDLNRVLTTTSTSNSTAPTAYSYSTGLNKTLGDIFVLWKDKFIIYGDYCANLTRAQSIVEELCTKNELINQEIMRAEKEANEGRFKLRDLLSVPMQRILKYHLLLQKLLDETSMEQHGYDEYKSIERARDAMFDVADFTNEVKRDSETLLIIRQIEGSIYDLKMPDGMELKDYGRSQKDGELRIRGHDDNRLKSRYVFIFDKVLGEQYSYKHSLCLQEYRVEDDVPAGTIKKSGTREARWSFCWNLVHIKGYNVYTMYAQTEEQKRRWIKSLEIALTNIQPEECRRTDHMLTMHTFERGATCSQCSKFMKGLFYQGYKCIRCDVNAHRECIINLHSCGTVHPPELPPRPPLLPLMNTNSTDSTITSPTGLTFPETSLPSFRVPSSPSTHSPPLPLNNVNSPSTSNGMRLSIAQPSHHYVNLNHLENYPWYGGEMDRDLATSVLEVQPNGTFLVRVRPTLAGGSIGDATYALSLKWSEQVKHMKILVTPGERLFYLSESRYFKSVVELINWYQHNSLSESFSGLDACLERSFEKPEGPGTPAALRYVLSDSPQHNPVMTRIPGTPS</sequence>
<evidence type="ECO:0000259" key="11">
    <source>
        <dbReference type="PROSITE" id="PS50081"/>
    </source>
</evidence>
<dbReference type="InterPro" id="IPR001849">
    <property type="entry name" value="PH_domain"/>
</dbReference>
<dbReference type="PROSITE" id="PS00479">
    <property type="entry name" value="ZF_DAG_PE_1"/>
    <property type="match status" value="1"/>
</dbReference>
<dbReference type="PROSITE" id="PS50003">
    <property type="entry name" value="PH_DOMAIN"/>
    <property type="match status" value="1"/>
</dbReference>
<dbReference type="InterPro" id="IPR036872">
    <property type="entry name" value="CH_dom_sf"/>
</dbReference>
<feature type="domain" description="Calponin-homology (CH)" evidence="10">
    <location>
        <begin position="3"/>
        <end position="118"/>
    </location>
</feature>
<name>A0A226EHI7_FOLCA</name>
<evidence type="ECO:0000313" key="12">
    <source>
        <dbReference type="EMBL" id="OXA56790.1"/>
    </source>
</evidence>
<dbReference type="SUPFAM" id="SSF48065">
    <property type="entry name" value="DBL homology domain (DH-domain)"/>
    <property type="match status" value="1"/>
</dbReference>
<dbReference type="PROSITE" id="PS50001">
    <property type="entry name" value="SH2"/>
    <property type="match status" value="1"/>
</dbReference>
<dbReference type="OrthoDB" id="5340910at2759"/>
<evidence type="ECO:0000259" key="10">
    <source>
        <dbReference type="PROSITE" id="PS50021"/>
    </source>
</evidence>